<dbReference type="Proteomes" id="UP000035681">
    <property type="component" value="Unplaced"/>
</dbReference>
<sequence length="171" mass="20404">MASANGNYVNELANDFKYPSNEENLIDYPFYTDDSQLKSNLNENNFLKNNIFISNRDTRSFSNDFEEKFSARSKFFKVQPQDSFIKNNNGNYFLQSTIKPDLQSNNKKHLYNQTSMKIECLFSVKNCMTPIEKEDAKKMKFQKMLVDKNYRKNNIFYYNPYFTTWKVKKDL</sequence>
<accession>A0A0K0E8S3</accession>
<organism evidence="2">
    <name type="scientific">Strongyloides stercoralis</name>
    <name type="common">Threadworm</name>
    <dbReference type="NCBI Taxonomy" id="6248"/>
    <lineage>
        <taxon>Eukaryota</taxon>
        <taxon>Metazoa</taxon>
        <taxon>Ecdysozoa</taxon>
        <taxon>Nematoda</taxon>
        <taxon>Chromadorea</taxon>
        <taxon>Rhabditida</taxon>
        <taxon>Tylenchina</taxon>
        <taxon>Panagrolaimomorpha</taxon>
        <taxon>Strongyloidoidea</taxon>
        <taxon>Strongyloididae</taxon>
        <taxon>Strongyloides</taxon>
    </lineage>
</organism>
<dbReference type="AlphaFoldDB" id="A0A0K0E8S3"/>
<dbReference type="WBParaSite" id="TCONS_00001119.p1">
    <property type="protein sequence ID" value="TCONS_00001119.p1"/>
    <property type="gene ID" value="XLOC_001049"/>
</dbReference>
<evidence type="ECO:0000313" key="3">
    <source>
        <dbReference type="WBParaSite" id="TCONS_00001119.p1"/>
    </source>
</evidence>
<protein>
    <submittedName>
        <fullName evidence="2 3">Uncharacterized protein</fullName>
    </submittedName>
</protein>
<keyword evidence="1" id="KW-1185">Reference proteome</keyword>
<dbReference type="WBParaSite" id="SSTP_0000590500.1">
    <property type="protein sequence ID" value="SSTP_0000590500.1"/>
    <property type="gene ID" value="SSTP_0000590500"/>
</dbReference>
<evidence type="ECO:0000313" key="1">
    <source>
        <dbReference type="Proteomes" id="UP000035681"/>
    </source>
</evidence>
<reference evidence="2" key="1">
    <citation type="submission" date="2015-08" db="UniProtKB">
        <authorList>
            <consortium name="WormBaseParasite"/>
        </authorList>
    </citation>
    <scope>IDENTIFICATION</scope>
</reference>
<evidence type="ECO:0000313" key="2">
    <source>
        <dbReference type="WBParaSite" id="SSTP_0000590500.1"/>
    </source>
</evidence>
<proteinExistence type="predicted"/>
<name>A0A0K0E8S3_STRER</name>